<name>A0AAV2HB72_LYMST</name>
<feature type="non-terminal residue" evidence="1">
    <location>
        <position position="65"/>
    </location>
</feature>
<accession>A0AAV2HB72</accession>
<dbReference type="Proteomes" id="UP001497497">
    <property type="component" value="Unassembled WGS sequence"/>
</dbReference>
<organism evidence="1 2">
    <name type="scientific">Lymnaea stagnalis</name>
    <name type="common">Great pond snail</name>
    <name type="synonym">Helix stagnalis</name>
    <dbReference type="NCBI Taxonomy" id="6523"/>
    <lineage>
        <taxon>Eukaryota</taxon>
        <taxon>Metazoa</taxon>
        <taxon>Spiralia</taxon>
        <taxon>Lophotrochozoa</taxon>
        <taxon>Mollusca</taxon>
        <taxon>Gastropoda</taxon>
        <taxon>Heterobranchia</taxon>
        <taxon>Euthyneura</taxon>
        <taxon>Panpulmonata</taxon>
        <taxon>Hygrophila</taxon>
        <taxon>Lymnaeoidea</taxon>
        <taxon>Lymnaeidae</taxon>
        <taxon>Lymnaea</taxon>
    </lineage>
</organism>
<gene>
    <name evidence="1" type="ORF">GSLYS_00004164001</name>
</gene>
<dbReference type="AlphaFoldDB" id="A0AAV2HB72"/>
<keyword evidence="2" id="KW-1185">Reference proteome</keyword>
<evidence type="ECO:0000313" key="2">
    <source>
        <dbReference type="Proteomes" id="UP001497497"/>
    </source>
</evidence>
<evidence type="ECO:0000313" key="1">
    <source>
        <dbReference type="EMBL" id="CAL1530031.1"/>
    </source>
</evidence>
<sequence>TGWAGGKCEISCHCKKQACDRSGHCNNGVPCSQGWFALACQYSDLGAVALQLDLALKDNDDSTCS</sequence>
<comment type="caution">
    <text evidence="1">The sequence shown here is derived from an EMBL/GenBank/DDBJ whole genome shotgun (WGS) entry which is preliminary data.</text>
</comment>
<reference evidence="1 2" key="1">
    <citation type="submission" date="2024-04" db="EMBL/GenBank/DDBJ databases">
        <authorList>
            <consortium name="Genoscope - CEA"/>
            <person name="William W."/>
        </authorList>
    </citation>
    <scope>NUCLEOTIDE SEQUENCE [LARGE SCALE GENOMIC DNA]</scope>
</reference>
<dbReference type="EMBL" id="CAXITT010000060">
    <property type="protein sequence ID" value="CAL1530031.1"/>
    <property type="molecule type" value="Genomic_DNA"/>
</dbReference>
<protein>
    <submittedName>
        <fullName evidence="1">Uncharacterized protein</fullName>
    </submittedName>
</protein>
<feature type="non-terminal residue" evidence="1">
    <location>
        <position position="1"/>
    </location>
</feature>
<proteinExistence type="predicted"/>